<name>A0ABS9IF70_9FLAO</name>
<dbReference type="RefSeq" id="WP_237229813.1">
    <property type="nucleotide sequence ID" value="NZ_JAKKDV010000001.1"/>
</dbReference>
<evidence type="ECO:0000313" key="1">
    <source>
        <dbReference type="EMBL" id="MCF7559426.1"/>
    </source>
</evidence>
<dbReference type="EMBL" id="JAKKDV010000001">
    <property type="protein sequence ID" value="MCF7559426.1"/>
    <property type="molecule type" value="Genomic_DNA"/>
</dbReference>
<proteinExistence type="predicted"/>
<protein>
    <submittedName>
        <fullName evidence="1">Uncharacterized protein</fullName>
    </submittedName>
</protein>
<dbReference type="Proteomes" id="UP001200022">
    <property type="component" value="Unassembled WGS sequence"/>
</dbReference>
<organism evidence="1 2">
    <name type="scientific">Flaviramulus multivorans</name>
    <dbReference type="NCBI Taxonomy" id="1304750"/>
    <lineage>
        <taxon>Bacteria</taxon>
        <taxon>Pseudomonadati</taxon>
        <taxon>Bacteroidota</taxon>
        <taxon>Flavobacteriia</taxon>
        <taxon>Flavobacteriales</taxon>
        <taxon>Flavobacteriaceae</taxon>
        <taxon>Flaviramulus</taxon>
    </lineage>
</organism>
<reference evidence="1 2" key="1">
    <citation type="submission" date="2022-01" db="EMBL/GenBank/DDBJ databases">
        <title>Draft genome sequence of Sabulilitoribacter multivorans KCTC 32326.</title>
        <authorList>
            <person name="Oh J.-S."/>
        </authorList>
    </citation>
    <scope>NUCLEOTIDE SEQUENCE [LARGE SCALE GENOMIC DNA]</scope>
    <source>
        <strain evidence="1 2">M-M16</strain>
    </source>
</reference>
<sequence length="218" mass="24919">MGELSNTLKNYKNTYISRLAKYLDDYEDNTESLFLQKELDSSNETLEILNTYKTNSKSFGFQTLKEHLDISILKNSGFDLDKVDNHIASINSILDFIKHKQESIIPGKAQKEDTYKDEVWFKVGVLLASGKMVKYYTISSDGIMLLKNSYTAPIVAEELGDKKYEKVVLATLRNYSLKNTNASKNIFNSRDKMTKIIEHCKEKGISVISNFTDRLPSE</sequence>
<keyword evidence="2" id="KW-1185">Reference proteome</keyword>
<evidence type="ECO:0000313" key="2">
    <source>
        <dbReference type="Proteomes" id="UP001200022"/>
    </source>
</evidence>
<gene>
    <name evidence="1" type="ORF">L3X39_02165</name>
</gene>
<accession>A0ABS9IF70</accession>
<comment type="caution">
    <text evidence="1">The sequence shown here is derived from an EMBL/GenBank/DDBJ whole genome shotgun (WGS) entry which is preliminary data.</text>
</comment>